<dbReference type="Gene3D" id="1.10.287.130">
    <property type="match status" value="1"/>
</dbReference>
<dbReference type="InterPro" id="IPR003594">
    <property type="entry name" value="HATPase_dom"/>
</dbReference>
<evidence type="ECO:0000256" key="4">
    <source>
        <dbReference type="ARBA" id="ARBA00022553"/>
    </source>
</evidence>
<keyword evidence="4 13" id="KW-0597">Phosphoprotein</keyword>
<dbReference type="Gene3D" id="3.40.50.2300">
    <property type="match status" value="5"/>
</dbReference>
<comment type="caution">
    <text evidence="17">The sequence shown here is derived from an EMBL/GenBank/DDBJ whole genome shotgun (WGS) entry which is preliminary data.</text>
</comment>
<sequence>MGDSETVRPTIGMITAGPLIELAGEQWQGVSDGAAANDCDLICFVDTELAHPDRHKRQANAVYDLIAPGRIDALVIWTTRISPQIGEAAMREFADRYAPIPIVSVEAHLADWPTVLMDNRGGMDQAVSHLIEVHGHRRIGFVRGPLAHVGAQDRFQGYVDALTRHGLPVEPRLVTAPAPSWDPAAAADAVATMLDEAAEAPDAFAAANDEFALGVVTAVQEAGLRTPEDVAVVGYDNHTCIRSNDLGYQAPALPASGRVQRRVNIDAGTPALTTVRAPFHEMGRRAAELARALVMGEPAPPLEIISTELVVRRSCGCIPSGDGVSAPAYERLAVPEHDTAEAVAANLRQGLGAKSAVLPDGWAERLTGLFLDAGRPEGFLAVFAEYLRDSARAGCTAQSWWAPLFYLRRFALARGTDERAIEDLWLRVQLMVADVVERERTFEYLLRERQDQTMREAGQRLIVSRDVAELTDALVAELPRLGIPGCHVMTFESTDEWARPLMSYENCELRPERTTLSFRSTQLTPHRIDRPEPGSFVAAALFGIEEQLGFALFEVGSMPGWVYEAIQQQLSSALRGIRMLERERQALHEAEQARRSLELAHAELEDRVRERTAALVDEIAERERLETQLRHAQKMEAIGRLTGGIAHDFNNILTVINGNSEAFLRRCSPDDPRRPEIEDIRHAGERAANLTHQLLAFTRQQVLNPERVDLNTTITKVRAMLTTLIGEDVELILDLPAHVSPVWADAGQLEQILFNLAANAREAMPGGGVLRIGTDNVFLDACHAGRIADVGPGDYVVLIVSDTGTGMDESVQAQIFEPYFTTKPVGKGTGLGLATVFGIVQQSGGQIDLTSSPGTGTTVSVYLPRARMSTAPLPCATPQASPDRGSETILLVEDDSQVRAMTRRLLERSGYAVIEARNGLQALKLVDTHDDIDLIVTDVVMPKRGGPELAATVQRIRPGLAVLYVSGYTTDEKLDDAAVLLAKPYAEADLLALVRRLLGQGC</sequence>
<dbReference type="SUPFAM" id="SSF52172">
    <property type="entry name" value="CheY-like"/>
    <property type="match status" value="1"/>
</dbReference>
<dbReference type="SUPFAM" id="SSF47384">
    <property type="entry name" value="Homodimeric domain of signal transducing histidine kinase"/>
    <property type="match status" value="1"/>
</dbReference>
<dbReference type="EMBL" id="JAXAVV010000002">
    <property type="protein sequence ID" value="MDX8048555.1"/>
    <property type="molecule type" value="Genomic_DNA"/>
</dbReference>
<dbReference type="SMART" id="SM00388">
    <property type="entry name" value="HisKA"/>
    <property type="match status" value="1"/>
</dbReference>
<dbReference type="Proteomes" id="UP001271792">
    <property type="component" value="Unassembled WGS sequence"/>
</dbReference>
<keyword evidence="12" id="KW-0804">Transcription</keyword>
<evidence type="ECO:0000313" key="17">
    <source>
        <dbReference type="EMBL" id="MDX8048555.1"/>
    </source>
</evidence>
<evidence type="ECO:0000256" key="14">
    <source>
        <dbReference type="SAM" id="Coils"/>
    </source>
</evidence>
<evidence type="ECO:0000256" key="11">
    <source>
        <dbReference type="ARBA" id="ARBA00023125"/>
    </source>
</evidence>
<feature type="domain" description="Histidine kinase" evidence="15">
    <location>
        <begin position="644"/>
        <end position="867"/>
    </location>
</feature>
<dbReference type="InterPro" id="IPR005467">
    <property type="entry name" value="His_kinase_dom"/>
</dbReference>
<dbReference type="SMART" id="SM00387">
    <property type="entry name" value="HATPase_c"/>
    <property type="match status" value="1"/>
</dbReference>
<keyword evidence="9" id="KW-0902">Two-component regulatory system</keyword>
<dbReference type="PANTHER" id="PTHR43065:SF46">
    <property type="entry name" value="C4-DICARBOXYLATE TRANSPORT SENSOR PROTEIN DCTB"/>
    <property type="match status" value="1"/>
</dbReference>
<evidence type="ECO:0000256" key="1">
    <source>
        <dbReference type="ARBA" id="ARBA00000085"/>
    </source>
</evidence>
<evidence type="ECO:0000256" key="13">
    <source>
        <dbReference type="PROSITE-ProRule" id="PRU00169"/>
    </source>
</evidence>
<dbReference type="PANTHER" id="PTHR43065">
    <property type="entry name" value="SENSOR HISTIDINE KINASE"/>
    <property type="match status" value="1"/>
</dbReference>
<dbReference type="CDD" id="cd06267">
    <property type="entry name" value="PBP1_LacI_sugar_binding-like"/>
    <property type="match status" value="1"/>
</dbReference>
<comment type="subcellular location">
    <subcellularLocation>
        <location evidence="2">Cell membrane</location>
    </subcellularLocation>
</comment>
<proteinExistence type="predicted"/>
<dbReference type="InterPro" id="IPR036097">
    <property type="entry name" value="HisK_dim/P_sf"/>
</dbReference>
<evidence type="ECO:0000256" key="8">
    <source>
        <dbReference type="ARBA" id="ARBA00022840"/>
    </source>
</evidence>
<accession>A0ABU4TK34</accession>
<dbReference type="InterPro" id="IPR004358">
    <property type="entry name" value="Sig_transdc_His_kin-like_C"/>
</dbReference>
<evidence type="ECO:0000256" key="5">
    <source>
        <dbReference type="ARBA" id="ARBA00022679"/>
    </source>
</evidence>
<evidence type="ECO:0000256" key="9">
    <source>
        <dbReference type="ARBA" id="ARBA00023012"/>
    </source>
</evidence>
<dbReference type="InterPro" id="IPR046335">
    <property type="entry name" value="LacI/GalR-like_sensor"/>
</dbReference>
<dbReference type="InterPro" id="IPR003661">
    <property type="entry name" value="HisK_dim/P_dom"/>
</dbReference>
<protein>
    <recommendedName>
        <fullName evidence="3">histidine kinase</fullName>
        <ecNumber evidence="3">2.7.13.3</ecNumber>
    </recommendedName>
</protein>
<dbReference type="SMART" id="SM00448">
    <property type="entry name" value="REC"/>
    <property type="match status" value="1"/>
</dbReference>
<feature type="modified residue" description="4-aspartylphosphate" evidence="13">
    <location>
        <position position="938"/>
    </location>
</feature>
<comment type="catalytic activity">
    <reaction evidence="1">
        <text>ATP + protein L-histidine = ADP + protein N-phospho-L-histidine.</text>
        <dbReference type="EC" id="2.7.13.3"/>
    </reaction>
</comment>
<dbReference type="PROSITE" id="PS50109">
    <property type="entry name" value="HIS_KIN"/>
    <property type="match status" value="1"/>
</dbReference>
<keyword evidence="10" id="KW-0805">Transcription regulation</keyword>
<keyword evidence="18" id="KW-1185">Reference proteome</keyword>
<dbReference type="EC" id="2.7.13.3" evidence="3"/>
<evidence type="ECO:0000259" key="15">
    <source>
        <dbReference type="PROSITE" id="PS50109"/>
    </source>
</evidence>
<keyword evidence="11" id="KW-0238">DNA-binding</keyword>
<dbReference type="CDD" id="cd00082">
    <property type="entry name" value="HisKA"/>
    <property type="match status" value="1"/>
</dbReference>
<dbReference type="Pfam" id="PF00512">
    <property type="entry name" value="HisKA"/>
    <property type="match status" value="1"/>
</dbReference>
<dbReference type="InterPro" id="IPR011006">
    <property type="entry name" value="CheY-like_superfamily"/>
</dbReference>
<dbReference type="Gene3D" id="3.30.565.10">
    <property type="entry name" value="Histidine kinase-like ATPase, C-terminal domain"/>
    <property type="match status" value="1"/>
</dbReference>
<feature type="domain" description="Response regulatory" evidence="16">
    <location>
        <begin position="888"/>
        <end position="998"/>
    </location>
</feature>
<dbReference type="RefSeq" id="WP_319982672.1">
    <property type="nucleotide sequence ID" value="NZ_JAXAVV010000002.1"/>
</dbReference>
<keyword evidence="6" id="KW-0547">Nucleotide-binding</keyword>
<keyword evidence="8" id="KW-0067">ATP-binding</keyword>
<dbReference type="InterPro" id="IPR028082">
    <property type="entry name" value="Peripla_BP_I"/>
</dbReference>
<dbReference type="PROSITE" id="PS50110">
    <property type="entry name" value="RESPONSE_REGULATORY"/>
    <property type="match status" value="1"/>
</dbReference>
<evidence type="ECO:0000259" key="16">
    <source>
        <dbReference type="PROSITE" id="PS50110"/>
    </source>
</evidence>
<organism evidence="17 18">
    <name type="scientific">Lentzea kristufekii</name>
    <dbReference type="NCBI Taxonomy" id="3095430"/>
    <lineage>
        <taxon>Bacteria</taxon>
        <taxon>Bacillati</taxon>
        <taxon>Actinomycetota</taxon>
        <taxon>Actinomycetes</taxon>
        <taxon>Pseudonocardiales</taxon>
        <taxon>Pseudonocardiaceae</taxon>
        <taxon>Lentzea</taxon>
    </lineage>
</organism>
<evidence type="ECO:0000256" key="7">
    <source>
        <dbReference type="ARBA" id="ARBA00022777"/>
    </source>
</evidence>
<dbReference type="SUPFAM" id="SSF55874">
    <property type="entry name" value="ATPase domain of HSP90 chaperone/DNA topoisomerase II/histidine kinase"/>
    <property type="match status" value="1"/>
</dbReference>
<dbReference type="Pfam" id="PF13377">
    <property type="entry name" value="Peripla_BP_3"/>
    <property type="match status" value="2"/>
</dbReference>
<gene>
    <name evidence="17" type="ORF">SK571_04125</name>
</gene>
<dbReference type="PRINTS" id="PR00344">
    <property type="entry name" value="BCTRLSENSOR"/>
</dbReference>
<evidence type="ECO:0000256" key="2">
    <source>
        <dbReference type="ARBA" id="ARBA00004236"/>
    </source>
</evidence>
<dbReference type="InterPro" id="IPR001789">
    <property type="entry name" value="Sig_transdc_resp-reg_receiver"/>
</dbReference>
<dbReference type="InterPro" id="IPR036890">
    <property type="entry name" value="HATPase_C_sf"/>
</dbReference>
<dbReference type="Pfam" id="PF00072">
    <property type="entry name" value="Response_reg"/>
    <property type="match status" value="1"/>
</dbReference>
<feature type="coiled-coil region" evidence="14">
    <location>
        <begin position="563"/>
        <end position="635"/>
    </location>
</feature>
<evidence type="ECO:0000313" key="18">
    <source>
        <dbReference type="Proteomes" id="UP001271792"/>
    </source>
</evidence>
<name>A0ABU4TK34_9PSEU</name>
<evidence type="ECO:0000256" key="6">
    <source>
        <dbReference type="ARBA" id="ARBA00022741"/>
    </source>
</evidence>
<evidence type="ECO:0000256" key="10">
    <source>
        <dbReference type="ARBA" id="ARBA00023015"/>
    </source>
</evidence>
<reference evidence="17 18" key="1">
    <citation type="submission" date="2023-11" db="EMBL/GenBank/DDBJ databases">
        <title>Lentzea sokolovensis, sp. nov., Lentzea kristufkii, sp. nov., and Lentzea miocenensis, sp. nov., rare actinobacteria from Sokolov Coal Basin, Miocene lacustrine sediment, Czech Republic.</title>
        <authorList>
            <person name="Lara A."/>
            <person name="Kotroba L."/>
            <person name="Nouioui I."/>
            <person name="Neumann-Schaal M."/>
            <person name="Mast Y."/>
            <person name="Chronakova A."/>
        </authorList>
    </citation>
    <scope>NUCLEOTIDE SEQUENCE [LARGE SCALE GENOMIC DNA]</scope>
    <source>
        <strain evidence="17 18">BCCO 10_0798</strain>
    </source>
</reference>
<keyword evidence="14" id="KW-0175">Coiled coil</keyword>
<keyword evidence="5" id="KW-0808">Transferase</keyword>
<evidence type="ECO:0000256" key="12">
    <source>
        <dbReference type="ARBA" id="ARBA00023163"/>
    </source>
</evidence>
<dbReference type="Pfam" id="PF02518">
    <property type="entry name" value="HATPase_c"/>
    <property type="match status" value="1"/>
</dbReference>
<keyword evidence="7" id="KW-0418">Kinase</keyword>
<dbReference type="SUPFAM" id="SSF53822">
    <property type="entry name" value="Periplasmic binding protein-like I"/>
    <property type="match status" value="1"/>
</dbReference>
<evidence type="ECO:0000256" key="3">
    <source>
        <dbReference type="ARBA" id="ARBA00012438"/>
    </source>
</evidence>